<proteinExistence type="predicted"/>
<gene>
    <name evidence="1" type="ORF">M431DRAFT_95773</name>
</gene>
<evidence type="ECO:0000313" key="2">
    <source>
        <dbReference type="Proteomes" id="UP000241690"/>
    </source>
</evidence>
<name>A0A2T3ZZQ7_TRIHA</name>
<protein>
    <submittedName>
        <fullName evidence="1">Uncharacterized protein</fullName>
    </submittedName>
</protein>
<sequence>ILFNYIIKLLLLKEPIINIVYNSIFVIINKLIKQGIFILYKEGSIAEELGYII</sequence>
<dbReference type="EMBL" id="KZ679689">
    <property type="protein sequence ID" value="PTB50295.1"/>
    <property type="molecule type" value="Genomic_DNA"/>
</dbReference>
<dbReference type="AlphaFoldDB" id="A0A2T3ZZQ7"/>
<keyword evidence="2" id="KW-1185">Reference proteome</keyword>
<accession>A0A2T3ZZQ7</accession>
<evidence type="ECO:0000313" key="1">
    <source>
        <dbReference type="EMBL" id="PTB50295.1"/>
    </source>
</evidence>
<dbReference type="RefSeq" id="XP_024769972.1">
    <property type="nucleotide sequence ID" value="XM_024924739.1"/>
</dbReference>
<dbReference type="Proteomes" id="UP000241690">
    <property type="component" value="Unassembled WGS sequence"/>
</dbReference>
<feature type="non-terminal residue" evidence="1">
    <location>
        <position position="1"/>
    </location>
</feature>
<reference evidence="1 2" key="1">
    <citation type="submission" date="2016-07" db="EMBL/GenBank/DDBJ databases">
        <title>Multiple horizontal gene transfer events from other fungi enriched the ability of initially mycotrophic Trichoderma (Ascomycota) to feed on dead plant biomass.</title>
        <authorList>
            <consortium name="DOE Joint Genome Institute"/>
            <person name="Aerts A."/>
            <person name="Atanasova L."/>
            <person name="Chenthamara K."/>
            <person name="Zhang J."/>
            <person name="Grujic M."/>
            <person name="Henrissat B."/>
            <person name="Kuo A."/>
            <person name="Salamov A."/>
            <person name="Lipzen A."/>
            <person name="Labutti K."/>
            <person name="Barry K."/>
            <person name="Miao Y."/>
            <person name="Rahimi M.J."/>
            <person name="Shen Q."/>
            <person name="Grigoriev I.V."/>
            <person name="Kubicek C.P."/>
            <person name="Druzhinina I.S."/>
        </authorList>
    </citation>
    <scope>NUCLEOTIDE SEQUENCE [LARGE SCALE GENOMIC DNA]</scope>
    <source>
        <strain evidence="1 2">CBS 226.95</strain>
    </source>
</reference>
<dbReference type="GeneID" id="36633322"/>
<organism evidence="1 2">
    <name type="scientific">Trichoderma harzianum CBS 226.95</name>
    <dbReference type="NCBI Taxonomy" id="983964"/>
    <lineage>
        <taxon>Eukaryota</taxon>
        <taxon>Fungi</taxon>
        <taxon>Dikarya</taxon>
        <taxon>Ascomycota</taxon>
        <taxon>Pezizomycotina</taxon>
        <taxon>Sordariomycetes</taxon>
        <taxon>Hypocreomycetidae</taxon>
        <taxon>Hypocreales</taxon>
        <taxon>Hypocreaceae</taxon>
        <taxon>Trichoderma</taxon>
    </lineage>
</organism>